<keyword evidence="3" id="KW-0274">FAD</keyword>
<dbReference type="PANTHER" id="PTHR13789:SF309">
    <property type="entry name" value="PUTATIVE (AFU_ORTHOLOGUE AFUA_6G14510)-RELATED"/>
    <property type="match status" value="1"/>
</dbReference>
<sequence>VLALALKESGIASTIYEARPDGAVDEGTITLTPNSLRILDALGLYEPIRGEGGNFEAITLVNPQWQKLGQLKMGSVELFGYEAIRLPRQVLRGVALRKAAENGVKIHYEHRFSSIVENGKDGRARITFTNGTTASADFVVGADGFFSAVRKEIFPDAAPPEYMGHLNLSGRVERKELDIPEDEFKCPCSSFGPDSFFAFMPTKDSTKVNYLSSFNFADLGKEGWKEMSMQPAEHRRLMEEHFCRDPWPQWLQTALRKLPDDEIRSWPYYVLPFLSTYISPSGKVALIGDAAHGQPPTGAQGANSAIEDARSLALVLSRSASAENQLELLKRWDNYRRQRMEKVVSNTLKNTAMLKRTYGPWMQVAREWMMWGLFTYFMPEDSGLQWLYGYRWESVLED</sequence>
<evidence type="ECO:0000313" key="7">
    <source>
        <dbReference type="EMBL" id="KAF2230379.1"/>
    </source>
</evidence>
<dbReference type="EMBL" id="ML991842">
    <property type="protein sequence ID" value="KAF2230379.1"/>
    <property type="molecule type" value="Genomic_DNA"/>
</dbReference>
<keyword evidence="5" id="KW-0503">Monooxygenase</keyword>
<dbReference type="PANTHER" id="PTHR13789">
    <property type="entry name" value="MONOOXYGENASE"/>
    <property type="match status" value="1"/>
</dbReference>
<evidence type="ECO:0000256" key="1">
    <source>
        <dbReference type="ARBA" id="ARBA00007992"/>
    </source>
</evidence>
<dbReference type="InterPro" id="IPR002938">
    <property type="entry name" value="FAD-bd"/>
</dbReference>
<dbReference type="AlphaFoldDB" id="A0A6A6GXN8"/>
<accession>A0A6A6GXN8</accession>
<dbReference type="GO" id="GO:0071949">
    <property type="term" value="F:FAD binding"/>
    <property type="evidence" value="ECO:0007669"/>
    <property type="project" value="InterPro"/>
</dbReference>
<dbReference type="Pfam" id="PF01494">
    <property type="entry name" value="FAD_binding_3"/>
    <property type="match status" value="1"/>
</dbReference>
<feature type="non-terminal residue" evidence="7">
    <location>
        <position position="1"/>
    </location>
</feature>
<keyword evidence="4" id="KW-0560">Oxidoreductase</keyword>
<dbReference type="PRINTS" id="PR00420">
    <property type="entry name" value="RNGMNOXGNASE"/>
</dbReference>
<dbReference type="InterPro" id="IPR036188">
    <property type="entry name" value="FAD/NAD-bd_sf"/>
</dbReference>
<dbReference type="GO" id="GO:0004497">
    <property type="term" value="F:monooxygenase activity"/>
    <property type="evidence" value="ECO:0007669"/>
    <property type="project" value="UniProtKB-KW"/>
</dbReference>
<name>A0A6A6GXN8_VIRVR</name>
<keyword evidence="8" id="KW-1185">Reference proteome</keyword>
<dbReference type="InterPro" id="IPR050493">
    <property type="entry name" value="FAD-dep_Monooxygenase_BioMet"/>
</dbReference>
<evidence type="ECO:0000256" key="4">
    <source>
        <dbReference type="ARBA" id="ARBA00023002"/>
    </source>
</evidence>
<dbReference type="Gene3D" id="3.50.50.60">
    <property type="entry name" value="FAD/NAD(P)-binding domain"/>
    <property type="match status" value="1"/>
</dbReference>
<dbReference type="OrthoDB" id="16820at2759"/>
<evidence type="ECO:0000256" key="3">
    <source>
        <dbReference type="ARBA" id="ARBA00022827"/>
    </source>
</evidence>
<evidence type="ECO:0000256" key="5">
    <source>
        <dbReference type="ARBA" id="ARBA00023033"/>
    </source>
</evidence>
<keyword evidence="2" id="KW-0285">Flavoprotein</keyword>
<evidence type="ECO:0000259" key="6">
    <source>
        <dbReference type="Pfam" id="PF01494"/>
    </source>
</evidence>
<comment type="similarity">
    <text evidence="1">Belongs to the paxM FAD-dependent monooxygenase family.</text>
</comment>
<organism evidence="7 8">
    <name type="scientific">Viridothelium virens</name>
    <name type="common">Speckled blister lichen</name>
    <name type="synonym">Trypethelium virens</name>
    <dbReference type="NCBI Taxonomy" id="1048519"/>
    <lineage>
        <taxon>Eukaryota</taxon>
        <taxon>Fungi</taxon>
        <taxon>Dikarya</taxon>
        <taxon>Ascomycota</taxon>
        <taxon>Pezizomycotina</taxon>
        <taxon>Dothideomycetes</taxon>
        <taxon>Dothideomycetes incertae sedis</taxon>
        <taxon>Trypetheliales</taxon>
        <taxon>Trypetheliaceae</taxon>
        <taxon>Viridothelium</taxon>
    </lineage>
</organism>
<evidence type="ECO:0000256" key="2">
    <source>
        <dbReference type="ARBA" id="ARBA00022630"/>
    </source>
</evidence>
<proteinExistence type="inferred from homology"/>
<protein>
    <submittedName>
        <fullName evidence="7">FAD/NAD(P)-binding domain-containing protein</fullName>
    </submittedName>
</protein>
<evidence type="ECO:0000313" key="8">
    <source>
        <dbReference type="Proteomes" id="UP000800092"/>
    </source>
</evidence>
<dbReference type="SUPFAM" id="SSF51905">
    <property type="entry name" value="FAD/NAD(P)-binding domain"/>
    <property type="match status" value="1"/>
</dbReference>
<reference evidence="7" key="1">
    <citation type="journal article" date="2020" name="Stud. Mycol.">
        <title>101 Dothideomycetes genomes: a test case for predicting lifestyles and emergence of pathogens.</title>
        <authorList>
            <person name="Haridas S."/>
            <person name="Albert R."/>
            <person name="Binder M."/>
            <person name="Bloem J."/>
            <person name="Labutti K."/>
            <person name="Salamov A."/>
            <person name="Andreopoulos B."/>
            <person name="Baker S."/>
            <person name="Barry K."/>
            <person name="Bills G."/>
            <person name="Bluhm B."/>
            <person name="Cannon C."/>
            <person name="Castanera R."/>
            <person name="Culley D."/>
            <person name="Daum C."/>
            <person name="Ezra D."/>
            <person name="Gonzalez J."/>
            <person name="Henrissat B."/>
            <person name="Kuo A."/>
            <person name="Liang C."/>
            <person name="Lipzen A."/>
            <person name="Lutzoni F."/>
            <person name="Magnuson J."/>
            <person name="Mondo S."/>
            <person name="Nolan M."/>
            <person name="Ohm R."/>
            <person name="Pangilinan J."/>
            <person name="Park H.-J."/>
            <person name="Ramirez L."/>
            <person name="Alfaro M."/>
            <person name="Sun H."/>
            <person name="Tritt A."/>
            <person name="Yoshinaga Y."/>
            <person name="Zwiers L.-H."/>
            <person name="Turgeon B."/>
            <person name="Goodwin S."/>
            <person name="Spatafora J."/>
            <person name="Crous P."/>
            <person name="Grigoriev I."/>
        </authorList>
    </citation>
    <scope>NUCLEOTIDE SEQUENCE</scope>
    <source>
        <strain evidence="7">Tuck. ex Michener</strain>
    </source>
</reference>
<dbReference type="Proteomes" id="UP000800092">
    <property type="component" value="Unassembled WGS sequence"/>
</dbReference>
<feature type="domain" description="FAD-binding" evidence="6">
    <location>
        <begin position="2"/>
        <end position="347"/>
    </location>
</feature>
<gene>
    <name evidence="7" type="ORF">EV356DRAFT_453924</name>
</gene>